<keyword evidence="2" id="KW-1185">Reference proteome</keyword>
<gene>
    <name evidence="1" type="ORF">M513_09914</name>
</gene>
<name>A0A085LW46_9BILA</name>
<reference evidence="1 2" key="1">
    <citation type="journal article" date="2014" name="Nat. Genet.">
        <title>Genome and transcriptome of the porcine whipworm Trichuris suis.</title>
        <authorList>
            <person name="Jex A.R."/>
            <person name="Nejsum P."/>
            <person name="Schwarz E.M."/>
            <person name="Hu L."/>
            <person name="Young N.D."/>
            <person name="Hall R.S."/>
            <person name="Korhonen P.K."/>
            <person name="Liao S."/>
            <person name="Thamsborg S."/>
            <person name="Xia J."/>
            <person name="Xu P."/>
            <person name="Wang S."/>
            <person name="Scheerlinck J.P."/>
            <person name="Hofmann A."/>
            <person name="Sternberg P.W."/>
            <person name="Wang J."/>
            <person name="Gasser R.B."/>
        </authorList>
    </citation>
    <scope>NUCLEOTIDE SEQUENCE [LARGE SCALE GENOMIC DNA]</scope>
    <source>
        <strain evidence="1">DCEP-RM93M</strain>
    </source>
</reference>
<dbReference type="EMBL" id="KL363276">
    <property type="protein sequence ID" value="KFD49192.1"/>
    <property type="molecule type" value="Genomic_DNA"/>
</dbReference>
<sequence>MMIWSFGCVRRKPSLSKIWNENLSAQFSRGAKAVDILIGADYYYDFVGNEVRRNAADEPVGVQSVFGWLLCGKTGRTTREFELCLCAKLQRKNHARRIDSGRYYELDKVKGALLNEAWLGPIGSLDGHFEEFVDGSCDNFALFTCVLQEYSNRNDAPCGVPSSYDQAERSKLMDLMIASSACDDAAMPPEMCGGAAKTCDDAAMPPEMCGGAAKSLRQTVVKAVLRRCNYEVNEILRTFIADSNMF</sequence>
<dbReference type="AlphaFoldDB" id="A0A085LW46"/>
<accession>A0A085LW46</accession>
<dbReference type="Proteomes" id="UP000030764">
    <property type="component" value="Unassembled WGS sequence"/>
</dbReference>
<evidence type="ECO:0008006" key="3">
    <source>
        <dbReference type="Google" id="ProtNLM"/>
    </source>
</evidence>
<protein>
    <recommendedName>
        <fullName evidence="3">Peptidase aspartic putative domain-containing protein</fullName>
    </recommendedName>
</protein>
<proteinExistence type="predicted"/>
<evidence type="ECO:0000313" key="1">
    <source>
        <dbReference type="EMBL" id="KFD49192.1"/>
    </source>
</evidence>
<evidence type="ECO:0000313" key="2">
    <source>
        <dbReference type="Proteomes" id="UP000030764"/>
    </source>
</evidence>
<organism evidence="1 2">
    <name type="scientific">Trichuris suis</name>
    <name type="common">pig whipworm</name>
    <dbReference type="NCBI Taxonomy" id="68888"/>
    <lineage>
        <taxon>Eukaryota</taxon>
        <taxon>Metazoa</taxon>
        <taxon>Ecdysozoa</taxon>
        <taxon>Nematoda</taxon>
        <taxon>Enoplea</taxon>
        <taxon>Dorylaimia</taxon>
        <taxon>Trichinellida</taxon>
        <taxon>Trichuridae</taxon>
        <taxon>Trichuris</taxon>
    </lineage>
</organism>